<proteinExistence type="predicted"/>
<evidence type="ECO:0000313" key="3">
    <source>
        <dbReference type="RefSeq" id="XP_033172850.1"/>
    </source>
</evidence>
<sequence length="238" mass="26701">MLPSFRRLHAPLLLHFQTVATGRLTALVCHVAGDAHVQARCRLLPNQSRQSLWTQTANRHLIAKGPILGFTRPSIGRRSRCRYRCCYYCLWRETTPRAEASSPRKAGFATQALSSELRASHWSRIFGIQELQLPLSGPPGVVGVASELFCSPLGLCRHCCWPCCCCCCCLGELKRPMRCCFCCRGWTASVASITAADGSIRSRRVADPSVGKERWIFNHARRDDLNTQPTSHHYFVIQ</sequence>
<protein>
    <submittedName>
        <fullName evidence="3">Uncharacterized protein LOC117150167 isoform X1</fullName>
    </submittedName>
</protein>
<gene>
    <name evidence="3" type="primary">LOC117150167</name>
</gene>
<dbReference type="GeneID" id="117150167"/>
<accession>A0A6P8KRK7</accession>
<keyword evidence="2" id="KW-1185">Reference proteome</keyword>
<evidence type="ECO:0000313" key="2">
    <source>
        <dbReference type="Proteomes" id="UP000515162"/>
    </source>
</evidence>
<dbReference type="Proteomes" id="UP000515162">
    <property type="component" value="Unplaced"/>
</dbReference>
<name>A0A6P8KRK7_DROMA</name>
<dbReference type="AlphaFoldDB" id="A0A6P8KRK7"/>
<reference evidence="3" key="1">
    <citation type="submission" date="2025-08" db="UniProtKB">
        <authorList>
            <consortium name="RefSeq"/>
        </authorList>
    </citation>
    <scope>IDENTIFICATION</scope>
    <source>
        <strain evidence="3">Mau12</strain>
        <tissue evidence="3">Whole Body</tissue>
    </source>
</reference>
<evidence type="ECO:0000256" key="1">
    <source>
        <dbReference type="SAM" id="SignalP"/>
    </source>
</evidence>
<feature type="chain" id="PRO_5028230149" evidence="1">
    <location>
        <begin position="23"/>
        <end position="238"/>
    </location>
</feature>
<keyword evidence="1" id="KW-0732">Signal</keyword>
<organism evidence="2 3">
    <name type="scientific">Drosophila mauritiana</name>
    <name type="common">Fruit fly</name>
    <dbReference type="NCBI Taxonomy" id="7226"/>
    <lineage>
        <taxon>Eukaryota</taxon>
        <taxon>Metazoa</taxon>
        <taxon>Ecdysozoa</taxon>
        <taxon>Arthropoda</taxon>
        <taxon>Hexapoda</taxon>
        <taxon>Insecta</taxon>
        <taxon>Pterygota</taxon>
        <taxon>Neoptera</taxon>
        <taxon>Endopterygota</taxon>
        <taxon>Diptera</taxon>
        <taxon>Brachycera</taxon>
        <taxon>Muscomorpha</taxon>
        <taxon>Ephydroidea</taxon>
        <taxon>Drosophilidae</taxon>
        <taxon>Drosophila</taxon>
        <taxon>Sophophora</taxon>
    </lineage>
</organism>
<feature type="signal peptide" evidence="1">
    <location>
        <begin position="1"/>
        <end position="22"/>
    </location>
</feature>
<dbReference type="RefSeq" id="XP_033172850.1">
    <property type="nucleotide sequence ID" value="XM_033316959.1"/>
</dbReference>